<dbReference type="EMBL" id="JAVIIS010000027">
    <property type="protein sequence ID" value="MDX8441664.1"/>
    <property type="molecule type" value="Genomic_DNA"/>
</dbReference>
<protein>
    <submittedName>
        <fullName evidence="1">Type II toxin-antitoxin system ParD family antitoxin</fullName>
    </submittedName>
</protein>
<gene>
    <name evidence="1" type="ORF">RFM51_18920</name>
</gene>
<dbReference type="Pfam" id="PF03693">
    <property type="entry name" value="ParD_antitoxin"/>
    <property type="match status" value="1"/>
</dbReference>
<name>A0ABU4X0X6_9HYPH</name>
<organism evidence="1 2">
    <name type="scientific">Mesorhizobium australafricanum</name>
    <dbReference type="NCBI Taxonomy" id="3072311"/>
    <lineage>
        <taxon>Bacteria</taxon>
        <taxon>Pseudomonadati</taxon>
        <taxon>Pseudomonadota</taxon>
        <taxon>Alphaproteobacteria</taxon>
        <taxon>Hyphomicrobiales</taxon>
        <taxon>Phyllobacteriaceae</taxon>
        <taxon>Mesorhizobium</taxon>
    </lineage>
</organism>
<evidence type="ECO:0000313" key="1">
    <source>
        <dbReference type="EMBL" id="MDX8441664.1"/>
    </source>
</evidence>
<dbReference type="InterPro" id="IPR022789">
    <property type="entry name" value="ParD"/>
</dbReference>
<sequence>MRLERLRKAIDEGHRWGDPEPFDFECFIEMKKRPRDASQ</sequence>
<comment type="caution">
    <text evidence="1">The sequence shown here is derived from an EMBL/GenBank/DDBJ whole genome shotgun (WGS) entry which is preliminary data.</text>
</comment>
<accession>A0ABU4X0X6</accession>
<keyword evidence="2" id="KW-1185">Reference proteome</keyword>
<proteinExistence type="predicted"/>
<dbReference type="Proteomes" id="UP001272097">
    <property type="component" value="Unassembled WGS sequence"/>
</dbReference>
<evidence type="ECO:0000313" key="2">
    <source>
        <dbReference type="Proteomes" id="UP001272097"/>
    </source>
</evidence>
<reference evidence="1 2" key="1">
    <citation type="submission" date="2023-08" db="EMBL/GenBank/DDBJ databases">
        <title>Implementing the SeqCode for naming new Mesorhizobium species isolated from Vachellia karroo root nodules.</title>
        <authorList>
            <person name="Van Lill M."/>
        </authorList>
    </citation>
    <scope>NUCLEOTIDE SEQUENCE [LARGE SCALE GENOMIC DNA]</scope>
    <source>
        <strain evidence="1 2">VK3E</strain>
    </source>
</reference>